<dbReference type="AlphaFoldDB" id="A0A0A8Y9V8"/>
<dbReference type="EMBL" id="GBRH01275787">
    <property type="protein sequence ID" value="JAD22108.1"/>
    <property type="molecule type" value="Transcribed_RNA"/>
</dbReference>
<feature type="region of interest" description="Disordered" evidence="1">
    <location>
        <begin position="39"/>
        <end position="69"/>
    </location>
</feature>
<evidence type="ECO:0000256" key="1">
    <source>
        <dbReference type="SAM" id="MobiDB-lite"/>
    </source>
</evidence>
<organism evidence="2">
    <name type="scientific">Arundo donax</name>
    <name type="common">Giant reed</name>
    <name type="synonym">Donax arundinaceus</name>
    <dbReference type="NCBI Taxonomy" id="35708"/>
    <lineage>
        <taxon>Eukaryota</taxon>
        <taxon>Viridiplantae</taxon>
        <taxon>Streptophyta</taxon>
        <taxon>Embryophyta</taxon>
        <taxon>Tracheophyta</taxon>
        <taxon>Spermatophyta</taxon>
        <taxon>Magnoliopsida</taxon>
        <taxon>Liliopsida</taxon>
        <taxon>Poales</taxon>
        <taxon>Poaceae</taxon>
        <taxon>PACMAD clade</taxon>
        <taxon>Arundinoideae</taxon>
        <taxon>Arundineae</taxon>
        <taxon>Arundo</taxon>
    </lineage>
</organism>
<reference evidence="2" key="1">
    <citation type="submission" date="2014-09" db="EMBL/GenBank/DDBJ databases">
        <authorList>
            <person name="Magalhaes I.L.F."/>
            <person name="Oliveira U."/>
            <person name="Santos F.R."/>
            <person name="Vidigal T.H.D.A."/>
            <person name="Brescovit A.D."/>
            <person name="Santos A.J."/>
        </authorList>
    </citation>
    <scope>NUCLEOTIDE SEQUENCE</scope>
    <source>
        <tissue evidence="2">Shoot tissue taken approximately 20 cm above the soil surface</tissue>
    </source>
</reference>
<sequence length="69" mass="8061">MNHRENQYALQHQLVPSDSLYLVYLKTEFFTIRFTTPEVHQRKKDSSGPSLRNNNLQPLDLQEQSASLS</sequence>
<accession>A0A0A8Y9V8</accession>
<name>A0A0A8Y9V8_ARUDO</name>
<protein>
    <submittedName>
        <fullName evidence="2">Uncharacterized protein</fullName>
    </submittedName>
</protein>
<reference evidence="2" key="2">
    <citation type="journal article" date="2015" name="Data Brief">
        <title>Shoot transcriptome of the giant reed, Arundo donax.</title>
        <authorList>
            <person name="Barrero R.A."/>
            <person name="Guerrero F.D."/>
            <person name="Moolhuijzen P."/>
            <person name="Goolsby J.A."/>
            <person name="Tidwell J."/>
            <person name="Bellgard S.E."/>
            <person name="Bellgard M.I."/>
        </authorList>
    </citation>
    <scope>NUCLEOTIDE SEQUENCE</scope>
    <source>
        <tissue evidence="2">Shoot tissue taken approximately 20 cm above the soil surface</tissue>
    </source>
</reference>
<evidence type="ECO:0000313" key="2">
    <source>
        <dbReference type="EMBL" id="JAD22108.1"/>
    </source>
</evidence>
<feature type="compositionally biased region" description="Polar residues" evidence="1">
    <location>
        <begin position="47"/>
        <end position="69"/>
    </location>
</feature>
<proteinExistence type="predicted"/>